<keyword evidence="2" id="KW-0805">Transcription regulation</keyword>
<dbReference type="FunFam" id="1.10.10.10:FF:000001">
    <property type="entry name" value="LysR family transcriptional regulator"/>
    <property type="match status" value="1"/>
</dbReference>
<comment type="caution">
    <text evidence="6">The sequence shown here is derived from an EMBL/GenBank/DDBJ whole genome shotgun (WGS) entry which is preliminary data.</text>
</comment>
<dbReference type="Gene3D" id="3.40.190.10">
    <property type="entry name" value="Periplasmic binding protein-like II"/>
    <property type="match status" value="2"/>
</dbReference>
<dbReference type="Pfam" id="PF00126">
    <property type="entry name" value="HTH_1"/>
    <property type="match status" value="1"/>
</dbReference>
<reference evidence="6" key="1">
    <citation type="submission" date="2020-12" db="EMBL/GenBank/DDBJ databases">
        <title>Vagococcus allomyrinae sp. nov. and Enterococcus lavae sp. nov., isolated from the larvae of Allomyrina dichotoma.</title>
        <authorList>
            <person name="Lee S.D."/>
        </authorList>
    </citation>
    <scope>NUCLEOTIDE SEQUENCE</scope>
    <source>
        <strain evidence="6">BWB3-3</strain>
    </source>
</reference>
<organism evidence="6 7">
    <name type="scientific">Vagococcus allomyrinae</name>
    <dbReference type="NCBI Taxonomy" id="2794353"/>
    <lineage>
        <taxon>Bacteria</taxon>
        <taxon>Bacillati</taxon>
        <taxon>Bacillota</taxon>
        <taxon>Bacilli</taxon>
        <taxon>Lactobacillales</taxon>
        <taxon>Enterococcaceae</taxon>
        <taxon>Vagococcus</taxon>
    </lineage>
</organism>
<dbReference type="InterPro" id="IPR000847">
    <property type="entry name" value="LysR_HTH_N"/>
</dbReference>
<evidence type="ECO:0000256" key="4">
    <source>
        <dbReference type="ARBA" id="ARBA00023163"/>
    </source>
</evidence>
<evidence type="ECO:0000256" key="2">
    <source>
        <dbReference type="ARBA" id="ARBA00023015"/>
    </source>
</evidence>
<comment type="similarity">
    <text evidence="1">Belongs to the LysR transcriptional regulatory family.</text>
</comment>
<dbReference type="Gene3D" id="1.10.10.10">
    <property type="entry name" value="Winged helix-like DNA-binding domain superfamily/Winged helix DNA-binding domain"/>
    <property type="match status" value="1"/>
</dbReference>
<sequence length="305" mass="34555">MKLQQLRYMIEVVQAGSFNKAAKHLYISQSTLSTTIKELENEIGIDLFIRTNTGISLTVDGIEFLGYARQIVEQTQLLEQRYLNKKPAKSLFSVSTQHYAFAVNAFVEVIQTAGGDEYEFTLRETKTHEIIDDVKNQRSEIGILYKNDFNRKVIEKLLKEHHLVFHSLFEARPHVFISSVNPLAEQEFVTLADLEAYPYLSFDQGVYNSFYYSEEILSTIAHPKAIRVSDRATLFNLLIGLNGYTISTGILSTALNGTNIVAIPLKVDEVIQVGWIANAKTQLSRLGELYIHKLTSVLEDTQLTL</sequence>
<protein>
    <submittedName>
        <fullName evidence="6">LysR family transcriptional regulator</fullName>
    </submittedName>
</protein>
<dbReference type="InterPro" id="IPR036388">
    <property type="entry name" value="WH-like_DNA-bd_sf"/>
</dbReference>
<proteinExistence type="inferred from homology"/>
<dbReference type="Pfam" id="PF03466">
    <property type="entry name" value="LysR_substrate"/>
    <property type="match status" value="1"/>
</dbReference>
<keyword evidence="3" id="KW-0238">DNA-binding</keyword>
<keyword evidence="7" id="KW-1185">Reference proteome</keyword>
<dbReference type="RefSeq" id="WP_209526122.1">
    <property type="nucleotide sequence ID" value="NZ_JAEEGA010000003.1"/>
</dbReference>
<evidence type="ECO:0000256" key="1">
    <source>
        <dbReference type="ARBA" id="ARBA00009437"/>
    </source>
</evidence>
<dbReference type="PANTHER" id="PTHR30346:SF0">
    <property type="entry name" value="HCA OPERON TRANSCRIPTIONAL ACTIVATOR HCAR"/>
    <property type="match status" value="1"/>
</dbReference>
<keyword evidence="4" id="KW-0804">Transcription</keyword>
<dbReference type="PROSITE" id="PS50931">
    <property type="entry name" value="HTH_LYSR"/>
    <property type="match status" value="1"/>
</dbReference>
<evidence type="ECO:0000313" key="6">
    <source>
        <dbReference type="EMBL" id="MBP1040694.1"/>
    </source>
</evidence>
<dbReference type="Proteomes" id="UP000674938">
    <property type="component" value="Unassembled WGS sequence"/>
</dbReference>
<dbReference type="SUPFAM" id="SSF53850">
    <property type="entry name" value="Periplasmic binding protein-like II"/>
    <property type="match status" value="1"/>
</dbReference>
<dbReference type="GO" id="GO:0003677">
    <property type="term" value="F:DNA binding"/>
    <property type="evidence" value="ECO:0007669"/>
    <property type="project" value="UniProtKB-KW"/>
</dbReference>
<dbReference type="AlphaFoldDB" id="A0A940SUE5"/>
<dbReference type="PRINTS" id="PR00039">
    <property type="entry name" value="HTHLYSR"/>
</dbReference>
<name>A0A940SUE5_9ENTE</name>
<dbReference type="InterPro" id="IPR036390">
    <property type="entry name" value="WH_DNA-bd_sf"/>
</dbReference>
<evidence type="ECO:0000313" key="7">
    <source>
        <dbReference type="Proteomes" id="UP000674938"/>
    </source>
</evidence>
<dbReference type="GO" id="GO:0032993">
    <property type="term" value="C:protein-DNA complex"/>
    <property type="evidence" value="ECO:0007669"/>
    <property type="project" value="TreeGrafter"/>
</dbReference>
<dbReference type="GO" id="GO:0003700">
    <property type="term" value="F:DNA-binding transcription factor activity"/>
    <property type="evidence" value="ECO:0007669"/>
    <property type="project" value="InterPro"/>
</dbReference>
<dbReference type="PANTHER" id="PTHR30346">
    <property type="entry name" value="TRANSCRIPTIONAL DUAL REGULATOR HCAR-RELATED"/>
    <property type="match status" value="1"/>
</dbReference>
<feature type="domain" description="HTH lysR-type" evidence="5">
    <location>
        <begin position="1"/>
        <end position="58"/>
    </location>
</feature>
<accession>A0A940SUE5</accession>
<dbReference type="SUPFAM" id="SSF46785">
    <property type="entry name" value="Winged helix' DNA-binding domain"/>
    <property type="match status" value="1"/>
</dbReference>
<evidence type="ECO:0000256" key="3">
    <source>
        <dbReference type="ARBA" id="ARBA00023125"/>
    </source>
</evidence>
<dbReference type="EMBL" id="JAEEGA010000003">
    <property type="protein sequence ID" value="MBP1040694.1"/>
    <property type="molecule type" value="Genomic_DNA"/>
</dbReference>
<gene>
    <name evidence="6" type="ORF">I6N95_06735</name>
</gene>
<evidence type="ECO:0000259" key="5">
    <source>
        <dbReference type="PROSITE" id="PS50931"/>
    </source>
</evidence>
<dbReference type="InterPro" id="IPR005119">
    <property type="entry name" value="LysR_subst-bd"/>
</dbReference>